<dbReference type="GO" id="GO:0008137">
    <property type="term" value="F:NADH dehydrogenase (ubiquinone) activity"/>
    <property type="evidence" value="ECO:0007669"/>
    <property type="project" value="UniProtKB-UniRule"/>
</dbReference>
<sequence length="116" mass="14166">MYNLLNLLLLFFMICSFLFILNIIFSMKMFKKREKNSSFECGFDPISNPRVPFSIQFFLISLMFLIFDIEITLLIPLIYSFMNFNFFMILSFLFFLLILILSIYFEYLENMFEWKI</sequence>
<keyword evidence="9" id="KW-1278">Translocase</keyword>
<dbReference type="GO" id="GO:0031966">
    <property type="term" value="C:mitochondrial membrane"/>
    <property type="evidence" value="ECO:0007669"/>
    <property type="project" value="UniProtKB-SubCell"/>
</dbReference>
<evidence type="ECO:0000256" key="1">
    <source>
        <dbReference type="ARBA" id="ARBA00004370"/>
    </source>
</evidence>
<comment type="catalytic activity">
    <reaction evidence="8 9">
        <text>a ubiquinone + NADH + 5 H(+)(in) = a ubiquinol + NAD(+) + 4 H(+)(out)</text>
        <dbReference type="Rhea" id="RHEA:29091"/>
        <dbReference type="Rhea" id="RHEA-COMP:9565"/>
        <dbReference type="Rhea" id="RHEA-COMP:9566"/>
        <dbReference type="ChEBI" id="CHEBI:15378"/>
        <dbReference type="ChEBI" id="CHEBI:16389"/>
        <dbReference type="ChEBI" id="CHEBI:17976"/>
        <dbReference type="ChEBI" id="CHEBI:57540"/>
        <dbReference type="ChEBI" id="CHEBI:57945"/>
        <dbReference type="EC" id="7.1.1.2"/>
    </reaction>
</comment>
<keyword evidence="9" id="KW-0830">Ubiquinone</keyword>
<feature type="transmembrane region" description="Helical" evidence="9">
    <location>
        <begin position="57"/>
        <end position="79"/>
    </location>
</feature>
<comment type="similarity">
    <text evidence="2 9">Belongs to the complex I subunit 3 family.</text>
</comment>
<evidence type="ECO:0000256" key="3">
    <source>
        <dbReference type="ARBA" id="ARBA00021007"/>
    </source>
</evidence>
<accession>A0A411HSF4</accession>
<evidence type="ECO:0000256" key="4">
    <source>
        <dbReference type="ARBA" id="ARBA00022448"/>
    </source>
</evidence>
<comment type="subcellular location">
    <subcellularLocation>
        <location evidence="1">Membrane</location>
    </subcellularLocation>
    <subcellularLocation>
        <location evidence="9">Mitochondrion membrane</location>
        <topology evidence="9">Multi-pass membrane protein</topology>
    </subcellularLocation>
</comment>
<evidence type="ECO:0000256" key="2">
    <source>
        <dbReference type="ARBA" id="ARBA00008472"/>
    </source>
</evidence>
<keyword evidence="9 10" id="KW-0496">Mitochondrion</keyword>
<organism evidence="10">
    <name type="scientific">Cryptopone sauteri</name>
    <dbReference type="NCBI Taxonomy" id="255801"/>
    <lineage>
        <taxon>Eukaryota</taxon>
        <taxon>Metazoa</taxon>
        <taxon>Ecdysozoa</taxon>
        <taxon>Arthropoda</taxon>
        <taxon>Hexapoda</taxon>
        <taxon>Insecta</taxon>
        <taxon>Pterygota</taxon>
        <taxon>Neoptera</taxon>
        <taxon>Endopterygota</taxon>
        <taxon>Hymenoptera</taxon>
        <taxon>Apocrita</taxon>
        <taxon>Aculeata</taxon>
        <taxon>Formicoidea</taxon>
        <taxon>Formicidae</taxon>
        <taxon>Ponerinae</taxon>
        <taxon>Ponerini</taxon>
        <taxon>Cryptopone</taxon>
    </lineage>
</organism>
<keyword evidence="5 9" id="KW-0812">Transmembrane</keyword>
<keyword evidence="7 9" id="KW-0472">Membrane</keyword>
<proteinExistence type="inferred from homology"/>
<dbReference type="InterPro" id="IPR000440">
    <property type="entry name" value="NADH_UbQ/plastoQ_OxRdtase_su3"/>
</dbReference>
<keyword evidence="4 9" id="KW-0813">Transport</keyword>
<comment type="function">
    <text evidence="9">Core subunit of the mitochondrial membrane respiratory chain NADH dehydrogenase (Complex I) which catalyzes electron transfer from NADH through the respiratory chain, using ubiquinone as an electron acceptor. Essential for the catalytic activity of complex I.</text>
</comment>
<evidence type="ECO:0000256" key="8">
    <source>
        <dbReference type="ARBA" id="ARBA00049551"/>
    </source>
</evidence>
<dbReference type="PANTHER" id="PTHR11058:SF9">
    <property type="entry name" value="NADH-UBIQUINONE OXIDOREDUCTASE CHAIN 3"/>
    <property type="match status" value="1"/>
</dbReference>
<keyword evidence="9" id="KW-0520">NAD</keyword>
<keyword evidence="6 9" id="KW-1133">Transmembrane helix</keyword>
<dbReference type="Pfam" id="PF00507">
    <property type="entry name" value="Oxidored_q4"/>
    <property type="match status" value="1"/>
</dbReference>
<evidence type="ECO:0000313" key="10">
    <source>
        <dbReference type="EMBL" id="QBB73599.1"/>
    </source>
</evidence>
<keyword evidence="9" id="KW-0679">Respiratory chain</keyword>
<evidence type="ECO:0000256" key="7">
    <source>
        <dbReference type="ARBA" id="ARBA00023136"/>
    </source>
</evidence>
<keyword evidence="9" id="KW-0249">Electron transport</keyword>
<evidence type="ECO:0000256" key="5">
    <source>
        <dbReference type="ARBA" id="ARBA00022692"/>
    </source>
</evidence>
<reference evidence="10" key="1">
    <citation type="submission" date="2018-11" db="EMBL/GenBank/DDBJ databases">
        <title>Complete mitochondrial genome sequence of Cryptopone sauteri.</title>
        <authorList>
            <person name="Park J."/>
            <person name="Kwon W."/>
            <person name="Park J."/>
        </authorList>
    </citation>
    <scope>NUCLEOTIDE SEQUENCE</scope>
</reference>
<dbReference type="PANTHER" id="PTHR11058">
    <property type="entry name" value="NADH-UBIQUINONE OXIDOREDUCTASE CHAIN 3"/>
    <property type="match status" value="1"/>
</dbReference>
<evidence type="ECO:0000256" key="9">
    <source>
        <dbReference type="RuleBase" id="RU003640"/>
    </source>
</evidence>
<dbReference type="EMBL" id="MK138572">
    <property type="protein sequence ID" value="QBB73599.1"/>
    <property type="molecule type" value="Genomic_DNA"/>
</dbReference>
<dbReference type="InterPro" id="IPR038430">
    <property type="entry name" value="NDAH_ubi_oxred_su3_sf"/>
</dbReference>
<dbReference type="GO" id="GO:0030964">
    <property type="term" value="C:NADH dehydrogenase complex"/>
    <property type="evidence" value="ECO:0007669"/>
    <property type="project" value="TreeGrafter"/>
</dbReference>
<evidence type="ECO:0000256" key="6">
    <source>
        <dbReference type="ARBA" id="ARBA00022989"/>
    </source>
</evidence>
<name>A0A411HSF4_9HYME</name>
<geneLocation type="mitochondrion" evidence="10"/>
<feature type="transmembrane region" description="Helical" evidence="9">
    <location>
        <begin position="85"/>
        <end position="105"/>
    </location>
</feature>
<dbReference type="Gene3D" id="1.20.58.1610">
    <property type="entry name" value="NADH:ubiquinone/plastoquinone oxidoreductase, chain 3"/>
    <property type="match status" value="1"/>
</dbReference>
<dbReference type="EC" id="7.1.1.2" evidence="9"/>
<gene>
    <name evidence="10" type="primary">nad3</name>
</gene>
<protein>
    <recommendedName>
        <fullName evidence="3 9">NADH-ubiquinone oxidoreductase chain 3</fullName>
        <ecNumber evidence="9">7.1.1.2</ecNumber>
    </recommendedName>
</protein>
<dbReference type="AlphaFoldDB" id="A0A411HSF4"/>
<feature type="transmembrane region" description="Helical" evidence="9">
    <location>
        <begin position="6"/>
        <end position="25"/>
    </location>
</feature>